<name>A0ACB6S3R8_9PLEO</name>
<evidence type="ECO:0000313" key="2">
    <source>
        <dbReference type="Proteomes" id="UP000799754"/>
    </source>
</evidence>
<evidence type="ECO:0000313" key="1">
    <source>
        <dbReference type="EMBL" id="KAF2628683.1"/>
    </source>
</evidence>
<protein>
    <submittedName>
        <fullName evidence="1">PLC-like phosphodiesterase</fullName>
    </submittedName>
</protein>
<sequence>MISPTIPLLLWTTFSPCVSAQLSSILSSLSLTPVPSSLVTEVTPESSFASLSVSRNTSTTAFRSSTTEEVIGITGVAPTASGNATATTSITARSRPTQNTTSCNGHPEFCNRRFSNVSMVVAHNSPFVRPHNAASNQVLEVETQLNDGIRGLQFETQRPNSSSAIRLCHTSCDLLDAGTLESYLTTVREWLGDHPYEVISIIMGNNNGQDTRNAATDYIEPFQNSGILEYVWTPSARNLNLTEWPTLSEMILKNERVVVLIDYNADQDAVPWLLSEFDYQWETPFSPTDPSFPCTQQRPPKQAEEVSRNRMYMLNHNLNVEIAVAGISILVPAYGLLDQVNAASGNGSLGLNIQGCEEMWGRPPNWLLVDYYNFGNFNGSVFQVAATANGVSYNHDLCCGELRRTSGSSALSLNSSWLVAAVGITIAAVMRL</sequence>
<proteinExistence type="predicted"/>
<comment type="caution">
    <text evidence="1">The sequence shown here is derived from an EMBL/GenBank/DDBJ whole genome shotgun (WGS) entry which is preliminary data.</text>
</comment>
<dbReference type="Proteomes" id="UP000799754">
    <property type="component" value="Unassembled WGS sequence"/>
</dbReference>
<organism evidence="1 2">
    <name type="scientific">Macroventuria anomochaeta</name>
    <dbReference type="NCBI Taxonomy" id="301207"/>
    <lineage>
        <taxon>Eukaryota</taxon>
        <taxon>Fungi</taxon>
        <taxon>Dikarya</taxon>
        <taxon>Ascomycota</taxon>
        <taxon>Pezizomycotina</taxon>
        <taxon>Dothideomycetes</taxon>
        <taxon>Pleosporomycetidae</taxon>
        <taxon>Pleosporales</taxon>
        <taxon>Pleosporineae</taxon>
        <taxon>Didymellaceae</taxon>
        <taxon>Macroventuria</taxon>
    </lineage>
</organism>
<dbReference type="EMBL" id="MU006712">
    <property type="protein sequence ID" value="KAF2628683.1"/>
    <property type="molecule type" value="Genomic_DNA"/>
</dbReference>
<accession>A0ACB6S3R8</accession>
<gene>
    <name evidence="1" type="ORF">BU25DRAFT_409708</name>
</gene>
<reference evidence="1" key="1">
    <citation type="journal article" date="2020" name="Stud. Mycol.">
        <title>101 Dothideomycetes genomes: a test case for predicting lifestyles and emergence of pathogens.</title>
        <authorList>
            <person name="Haridas S."/>
            <person name="Albert R."/>
            <person name="Binder M."/>
            <person name="Bloem J."/>
            <person name="Labutti K."/>
            <person name="Salamov A."/>
            <person name="Andreopoulos B."/>
            <person name="Baker S."/>
            <person name="Barry K."/>
            <person name="Bills G."/>
            <person name="Bluhm B."/>
            <person name="Cannon C."/>
            <person name="Castanera R."/>
            <person name="Culley D."/>
            <person name="Daum C."/>
            <person name="Ezra D."/>
            <person name="Gonzalez J."/>
            <person name="Henrissat B."/>
            <person name="Kuo A."/>
            <person name="Liang C."/>
            <person name="Lipzen A."/>
            <person name="Lutzoni F."/>
            <person name="Magnuson J."/>
            <person name="Mondo S."/>
            <person name="Nolan M."/>
            <person name="Ohm R."/>
            <person name="Pangilinan J."/>
            <person name="Park H.-J."/>
            <person name="Ramirez L."/>
            <person name="Alfaro M."/>
            <person name="Sun H."/>
            <person name="Tritt A."/>
            <person name="Yoshinaga Y."/>
            <person name="Zwiers L.-H."/>
            <person name="Turgeon B."/>
            <person name="Goodwin S."/>
            <person name="Spatafora J."/>
            <person name="Crous P."/>
            <person name="Grigoriev I."/>
        </authorList>
    </citation>
    <scope>NUCLEOTIDE SEQUENCE</scope>
    <source>
        <strain evidence="1">CBS 525.71</strain>
    </source>
</reference>
<keyword evidence="2" id="KW-1185">Reference proteome</keyword>